<gene>
    <name evidence="2" type="ORF">MPRI_20030</name>
</gene>
<keyword evidence="3" id="KW-1185">Reference proteome</keyword>
<evidence type="ECO:0000313" key="3">
    <source>
        <dbReference type="Proteomes" id="UP000466578"/>
    </source>
</evidence>
<name>A0ABN6AP92_9MYCO</name>
<organism evidence="2 3">
    <name type="scientific">Mycobacterium paraintracellulare</name>
    <dbReference type="NCBI Taxonomy" id="1138383"/>
    <lineage>
        <taxon>Bacteria</taxon>
        <taxon>Bacillati</taxon>
        <taxon>Actinomycetota</taxon>
        <taxon>Actinomycetes</taxon>
        <taxon>Mycobacteriales</taxon>
        <taxon>Mycobacteriaceae</taxon>
        <taxon>Mycobacterium</taxon>
        <taxon>Mycobacterium avium complex (MAC)</taxon>
    </lineage>
</organism>
<accession>A0ABN6AP92</accession>
<evidence type="ECO:0000313" key="2">
    <source>
        <dbReference type="EMBL" id="BBY69816.1"/>
    </source>
</evidence>
<proteinExistence type="predicted"/>
<dbReference type="EMBL" id="AP022597">
    <property type="protein sequence ID" value="BBY69816.1"/>
    <property type="molecule type" value="Genomic_DNA"/>
</dbReference>
<evidence type="ECO:0000256" key="1">
    <source>
        <dbReference type="SAM" id="MobiDB-lite"/>
    </source>
</evidence>
<feature type="region of interest" description="Disordered" evidence="1">
    <location>
        <begin position="1"/>
        <end position="21"/>
    </location>
</feature>
<protein>
    <submittedName>
        <fullName evidence="2">Uncharacterized protein</fullName>
    </submittedName>
</protein>
<sequence>MIGRTGDAACAPSSPAPGSGSVTDDGWFLFARSLMTLVSSGVGIPRSEQYTHEYLRNGIASRKLWQNLAHG</sequence>
<reference evidence="2 3" key="1">
    <citation type="journal article" date="2019" name="Emerg. Microbes Infect.">
        <title>Comprehensive subspecies identification of 175 nontuberculous mycobacteria species based on 7547 genomic profiles.</title>
        <authorList>
            <person name="Matsumoto Y."/>
            <person name="Kinjo T."/>
            <person name="Motooka D."/>
            <person name="Nabeya D."/>
            <person name="Jung N."/>
            <person name="Uechi K."/>
            <person name="Horii T."/>
            <person name="Iida T."/>
            <person name="Fujita J."/>
            <person name="Nakamura S."/>
        </authorList>
    </citation>
    <scope>NUCLEOTIDE SEQUENCE [LARGE SCALE GENOMIC DNA]</scope>
    <source>
        <strain evidence="2 3">JCM 30622</strain>
    </source>
</reference>
<dbReference type="Proteomes" id="UP000466578">
    <property type="component" value="Chromosome"/>
</dbReference>